<dbReference type="EMBL" id="CP106795">
    <property type="protein sequence ID" value="UXY33659.1"/>
    <property type="molecule type" value="Genomic_DNA"/>
</dbReference>
<feature type="compositionally biased region" description="Low complexity" evidence="1">
    <location>
        <begin position="1"/>
        <end position="24"/>
    </location>
</feature>
<name>A0ABY6EG10_9ACTN</name>
<gene>
    <name evidence="2" type="ORF">N8I86_02245</name>
</gene>
<feature type="region of interest" description="Disordered" evidence="1">
    <location>
        <begin position="1"/>
        <end position="27"/>
    </location>
</feature>
<protein>
    <submittedName>
        <fullName evidence="2">Uncharacterized protein</fullName>
    </submittedName>
</protein>
<accession>A0ABY6EG10</accession>
<proteinExistence type="predicted"/>
<dbReference type="Proteomes" id="UP001060733">
    <property type="component" value="Chromosome"/>
</dbReference>
<dbReference type="RefSeq" id="WP_263276929.1">
    <property type="nucleotide sequence ID" value="NZ_CP106795.1"/>
</dbReference>
<evidence type="ECO:0000313" key="2">
    <source>
        <dbReference type="EMBL" id="UXY33659.1"/>
    </source>
</evidence>
<reference evidence="2" key="1">
    <citation type="submission" date="2022-10" db="EMBL/GenBank/DDBJ databases">
        <authorList>
            <person name="Mo P."/>
        </authorList>
    </citation>
    <scope>NUCLEOTIDE SEQUENCE</scope>
    <source>
        <strain evidence="2">HUAS 14-6</strain>
    </source>
</reference>
<evidence type="ECO:0000313" key="3">
    <source>
        <dbReference type="Proteomes" id="UP001060733"/>
    </source>
</evidence>
<keyword evidence="3" id="KW-1185">Reference proteome</keyword>
<evidence type="ECO:0000256" key="1">
    <source>
        <dbReference type="SAM" id="MobiDB-lite"/>
    </source>
</evidence>
<sequence>MGGAGLTVAPAAARTAHRAANTTAPIPMSTLPKVCSSSAIRLSCSASNLASRAD</sequence>
<organism evidence="2 3">
    <name type="scientific">Streptomyces albidocamelliae</name>
    <dbReference type="NCBI Taxonomy" id="2981135"/>
    <lineage>
        <taxon>Bacteria</taxon>
        <taxon>Bacillati</taxon>
        <taxon>Actinomycetota</taxon>
        <taxon>Actinomycetes</taxon>
        <taxon>Kitasatosporales</taxon>
        <taxon>Streptomycetaceae</taxon>
        <taxon>Streptomyces</taxon>
    </lineage>
</organism>